<dbReference type="OrthoDB" id="504708at2759"/>
<organism evidence="3 4">
    <name type="scientific">Neocallimastix californiae</name>
    <dbReference type="NCBI Taxonomy" id="1754190"/>
    <lineage>
        <taxon>Eukaryota</taxon>
        <taxon>Fungi</taxon>
        <taxon>Fungi incertae sedis</taxon>
        <taxon>Chytridiomycota</taxon>
        <taxon>Chytridiomycota incertae sedis</taxon>
        <taxon>Neocallimastigomycetes</taxon>
        <taxon>Neocallimastigales</taxon>
        <taxon>Neocallimastigaceae</taxon>
        <taxon>Neocallimastix</taxon>
    </lineage>
</organism>
<dbReference type="InterPro" id="IPR052740">
    <property type="entry name" value="CE4"/>
</dbReference>
<evidence type="ECO:0000256" key="2">
    <source>
        <dbReference type="SAM" id="Phobius"/>
    </source>
</evidence>
<dbReference type="Proteomes" id="UP000193920">
    <property type="component" value="Unassembled WGS sequence"/>
</dbReference>
<keyword evidence="4" id="KW-1185">Reference proteome</keyword>
<sequence>MVSKKRSNTINKTKTLSFSEDKKSQTDSKIVVRRKSSARQVSTTPLINNKKFFRERKKDTLDNNKNWSWAHSIMLLTISIISSIIIYDIFISEFFSHSITTREKRDIYNKRLKNIRVKRAPIDYSYHCDETNCQLPSCQCYNSNNPGGLETSDIPQFVLLSFNGPLTEKILEYQEKIIEGVRTPNDCSIKITNFVTDTDTDFYELERAFVNNHEIANNLNVTPNSSSNSSPNGIRSRAITPKMVNSLRNHVEEFTPLKKEDITGFRFKGNEKLKSNIYHDICELEYLYDSSFSTSPLTNIWPFTLDYGFPIEINPKLTVSGVYPGLWEIPIYELLNLNDTPFSISDPYDDIGDDDHLLKILQYNFRNFHYDRNRIPYTLSLSEEWLDQEKKLETLNKFLKWIVSETGNNTYFITYSQLIEWMKNPVGLSSINSSNLFQCEDNNNNKKISCDNPNHCSYKAASFKTCKECPIQNPYLEINLDNIPQSSPECEKVIPEDGCGYGIWECGCQCLNNDNNLDGYCLDEYGKCTIPKKYQEDIGFTCE</sequence>
<proteinExistence type="predicted"/>
<dbReference type="GO" id="GO:0005975">
    <property type="term" value="P:carbohydrate metabolic process"/>
    <property type="evidence" value="ECO:0007669"/>
    <property type="project" value="InterPro"/>
</dbReference>
<dbReference type="InterPro" id="IPR011330">
    <property type="entry name" value="Glyco_hydro/deAcase_b/a-brl"/>
</dbReference>
<dbReference type="Gene3D" id="3.20.20.370">
    <property type="entry name" value="Glycoside hydrolase/deacetylase"/>
    <property type="match status" value="1"/>
</dbReference>
<keyword evidence="2" id="KW-0812">Transmembrane</keyword>
<feature type="region of interest" description="Disordered" evidence="1">
    <location>
        <begin position="1"/>
        <end position="26"/>
    </location>
</feature>
<keyword evidence="2" id="KW-0472">Membrane</keyword>
<feature type="compositionally biased region" description="Polar residues" evidence="1">
    <location>
        <begin position="8"/>
        <end position="18"/>
    </location>
</feature>
<evidence type="ECO:0000313" key="3">
    <source>
        <dbReference type="EMBL" id="ORY22647.1"/>
    </source>
</evidence>
<evidence type="ECO:0000313" key="4">
    <source>
        <dbReference type="Proteomes" id="UP000193920"/>
    </source>
</evidence>
<gene>
    <name evidence="3" type="ORF">LY90DRAFT_675797</name>
</gene>
<comment type="caution">
    <text evidence="3">The sequence shown here is derived from an EMBL/GenBank/DDBJ whole genome shotgun (WGS) entry which is preliminary data.</text>
</comment>
<dbReference type="PANTHER" id="PTHR45985">
    <property type="match status" value="1"/>
</dbReference>
<feature type="transmembrane region" description="Helical" evidence="2">
    <location>
        <begin position="67"/>
        <end position="90"/>
    </location>
</feature>
<dbReference type="EMBL" id="MCOG01000244">
    <property type="protein sequence ID" value="ORY22647.1"/>
    <property type="molecule type" value="Genomic_DNA"/>
</dbReference>
<evidence type="ECO:0000256" key="1">
    <source>
        <dbReference type="SAM" id="MobiDB-lite"/>
    </source>
</evidence>
<dbReference type="PANTHER" id="PTHR45985:SF3">
    <property type="entry name" value="CHITIN DEACETYLASE-LIKE 4"/>
    <property type="match status" value="1"/>
</dbReference>
<protein>
    <submittedName>
        <fullName evidence="3">Uncharacterized protein</fullName>
    </submittedName>
</protein>
<keyword evidence="2" id="KW-1133">Transmembrane helix</keyword>
<dbReference type="SUPFAM" id="SSF88713">
    <property type="entry name" value="Glycoside hydrolase/deacetylase"/>
    <property type="match status" value="1"/>
</dbReference>
<name>A0A1Y2AK88_9FUNG</name>
<reference evidence="3 4" key="1">
    <citation type="submission" date="2016-08" db="EMBL/GenBank/DDBJ databases">
        <title>A Parts List for Fungal Cellulosomes Revealed by Comparative Genomics.</title>
        <authorList>
            <consortium name="DOE Joint Genome Institute"/>
            <person name="Haitjema C.H."/>
            <person name="Gilmore S.P."/>
            <person name="Henske J.K."/>
            <person name="Solomon K.V."/>
            <person name="De Groot R."/>
            <person name="Kuo A."/>
            <person name="Mondo S.J."/>
            <person name="Salamov A.A."/>
            <person name="Labutti K."/>
            <person name="Zhao Z."/>
            <person name="Chiniquy J."/>
            <person name="Barry K."/>
            <person name="Brewer H.M."/>
            <person name="Purvine S.O."/>
            <person name="Wright A.T."/>
            <person name="Boxma B."/>
            <person name="Van Alen T."/>
            <person name="Hackstein J.H."/>
            <person name="Baker S.E."/>
            <person name="Grigoriev I.V."/>
            <person name="O'Malley M.A."/>
        </authorList>
    </citation>
    <scope>NUCLEOTIDE SEQUENCE [LARGE SCALE GENOMIC DNA]</scope>
    <source>
        <strain evidence="3 4">G1</strain>
    </source>
</reference>
<dbReference type="AlphaFoldDB" id="A0A1Y2AK88"/>
<dbReference type="STRING" id="1754190.A0A1Y2AK88"/>
<accession>A0A1Y2AK88</accession>